<evidence type="ECO:0000313" key="5">
    <source>
        <dbReference type="EMBL" id="KAL1864639.1"/>
    </source>
</evidence>
<name>A0ABR3WLX6_9PEZI</name>
<dbReference type="Pfam" id="PF09598">
    <property type="entry name" value="Stm1_N"/>
    <property type="match status" value="1"/>
</dbReference>
<sequence>MSVASKNPFDLLGNDDDSDTPKAPVKTVDKTSTHTVKRNTDGHAPASKGPVSGGGRRGGVVSGNEAAFRDRNAGSDRNRSKPVDDSAGGRGRGGHNARVRGGRGSRYPPVVLRSRPLNRGAPPRASPS</sequence>
<evidence type="ECO:0000256" key="1">
    <source>
        <dbReference type="ARBA" id="ARBA00004496"/>
    </source>
</evidence>
<evidence type="ECO:0000259" key="4">
    <source>
        <dbReference type="Pfam" id="PF09598"/>
    </source>
</evidence>
<keyword evidence="2" id="KW-0963">Cytoplasm</keyword>
<feature type="region of interest" description="Disordered" evidence="3">
    <location>
        <begin position="1"/>
        <end position="128"/>
    </location>
</feature>
<feature type="compositionally biased region" description="Basic and acidic residues" evidence="3">
    <location>
        <begin position="67"/>
        <end position="84"/>
    </location>
</feature>
<evidence type="ECO:0000313" key="6">
    <source>
        <dbReference type="Proteomes" id="UP001586593"/>
    </source>
</evidence>
<dbReference type="InterPro" id="IPR019084">
    <property type="entry name" value="STM1-like_N"/>
</dbReference>
<dbReference type="EMBL" id="JAZHXJ010000322">
    <property type="protein sequence ID" value="KAL1864639.1"/>
    <property type="molecule type" value="Genomic_DNA"/>
</dbReference>
<organism evidence="5 6">
    <name type="scientific">Phialemonium thermophilum</name>
    <dbReference type="NCBI Taxonomy" id="223376"/>
    <lineage>
        <taxon>Eukaryota</taxon>
        <taxon>Fungi</taxon>
        <taxon>Dikarya</taxon>
        <taxon>Ascomycota</taxon>
        <taxon>Pezizomycotina</taxon>
        <taxon>Sordariomycetes</taxon>
        <taxon>Sordariomycetidae</taxon>
        <taxon>Cephalothecales</taxon>
        <taxon>Cephalothecaceae</taxon>
        <taxon>Phialemonium</taxon>
    </lineage>
</organism>
<feature type="compositionally biased region" description="Gly residues" evidence="3">
    <location>
        <begin position="51"/>
        <end position="61"/>
    </location>
</feature>
<comment type="subcellular location">
    <subcellularLocation>
        <location evidence="1">Cytoplasm</location>
    </subcellularLocation>
</comment>
<feature type="compositionally biased region" description="Basic residues" evidence="3">
    <location>
        <begin position="92"/>
        <end position="103"/>
    </location>
</feature>
<evidence type="ECO:0000256" key="2">
    <source>
        <dbReference type="ARBA" id="ARBA00022490"/>
    </source>
</evidence>
<keyword evidence="6" id="KW-1185">Reference proteome</keyword>
<reference evidence="5 6" key="1">
    <citation type="journal article" date="2024" name="Commun. Biol.">
        <title>Comparative genomic analysis of thermophilic fungi reveals convergent evolutionary adaptations and gene losses.</title>
        <authorList>
            <person name="Steindorff A.S."/>
            <person name="Aguilar-Pontes M.V."/>
            <person name="Robinson A.J."/>
            <person name="Andreopoulos B."/>
            <person name="LaButti K."/>
            <person name="Kuo A."/>
            <person name="Mondo S."/>
            <person name="Riley R."/>
            <person name="Otillar R."/>
            <person name="Haridas S."/>
            <person name="Lipzen A."/>
            <person name="Grimwood J."/>
            <person name="Schmutz J."/>
            <person name="Clum A."/>
            <person name="Reid I.D."/>
            <person name="Moisan M.C."/>
            <person name="Butler G."/>
            <person name="Nguyen T.T.M."/>
            <person name="Dewar K."/>
            <person name="Conant G."/>
            <person name="Drula E."/>
            <person name="Henrissat B."/>
            <person name="Hansel C."/>
            <person name="Singer S."/>
            <person name="Hutchinson M.I."/>
            <person name="de Vries R.P."/>
            <person name="Natvig D.O."/>
            <person name="Powell A.J."/>
            <person name="Tsang A."/>
            <person name="Grigoriev I.V."/>
        </authorList>
    </citation>
    <scope>NUCLEOTIDE SEQUENCE [LARGE SCALE GENOMIC DNA]</scope>
    <source>
        <strain evidence="5 6">ATCC 24622</strain>
    </source>
</reference>
<protein>
    <recommendedName>
        <fullName evidence="4">STM1-like N-terminal domain-containing protein</fullName>
    </recommendedName>
</protein>
<feature type="domain" description="STM1-like N-terminal" evidence="4">
    <location>
        <begin position="3"/>
        <end position="59"/>
    </location>
</feature>
<accession>A0ABR3WLX6</accession>
<dbReference type="Proteomes" id="UP001586593">
    <property type="component" value="Unassembled WGS sequence"/>
</dbReference>
<evidence type="ECO:0000256" key="3">
    <source>
        <dbReference type="SAM" id="MobiDB-lite"/>
    </source>
</evidence>
<gene>
    <name evidence="5" type="ORF">VTK73DRAFT_5767</name>
</gene>
<proteinExistence type="predicted"/>
<comment type="caution">
    <text evidence="5">The sequence shown here is derived from an EMBL/GenBank/DDBJ whole genome shotgun (WGS) entry which is preliminary data.</text>
</comment>